<gene>
    <name evidence="1" type="ORF">N1032_26755</name>
</gene>
<protein>
    <submittedName>
        <fullName evidence="1">Uncharacterized protein</fullName>
    </submittedName>
</protein>
<accession>A0ABT2HBU7</accession>
<reference evidence="1" key="1">
    <citation type="submission" date="2022-08" db="EMBL/GenBank/DDBJ databases">
        <authorList>
            <person name="Deng Y."/>
            <person name="Han X.-F."/>
            <person name="Zhang Y.-Q."/>
        </authorList>
    </citation>
    <scope>NUCLEOTIDE SEQUENCE</scope>
    <source>
        <strain evidence="1">CPCC 203386</strain>
    </source>
</reference>
<feature type="non-terminal residue" evidence="1">
    <location>
        <position position="1"/>
    </location>
</feature>
<dbReference type="EMBL" id="JANLCJ010000612">
    <property type="protein sequence ID" value="MCS5737336.1"/>
    <property type="molecule type" value="Genomic_DNA"/>
</dbReference>
<name>A0ABT2HBU7_9MICO</name>
<proteinExistence type="predicted"/>
<comment type="caution">
    <text evidence="1">The sequence shown here is derived from an EMBL/GenBank/DDBJ whole genome shotgun (WGS) entry which is preliminary data.</text>
</comment>
<evidence type="ECO:0000313" key="2">
    <source>
        <dbReference type="Proteomes" id="UP001165586"/>
    </source>
</evidence>
<keyword evidence="2" id="KW-1185">Reference proteome</keyword>
<dbReference type="Proteomes" id="UP001165586">
    <property type="component" value="Unassembled WGS sequence"/>
</dbReference>
<organism evidence="1 2">
    <name type="scientific">Herbiconiux daphne</name>
    <dbReference type="NCBI Taxonomy" id="2970914"/>
    <lineage>
        <taxon>Bacteria</taxon>
        <taxon>Bacillati</taxon>
        <taxon>Actinomycetota</taxon>
        <taxon>Actinomycetes</taxon>
        <taxon>Micrococcales</taxon>
        <taxon>Microbacteriaceae</taxon>
        <taxon>Herbiconiux</taxon>
    </lineage>
</organism>
<dbReference type="RefSeq" id="WP_259543698.1">
    <property type="nucleotide sequence ID" value="NZ_JANLCJ010000612.1"/>
</dbReference>
<sequence length="63" mass="6987">RFVHVGNKKPYIKCDHVITLGDLSKLHTAVGLYDGALTVFQDSEPLVRSEITVRPKGLPDGRK</sequence>
<evidence type="ECO:0000313" key="1">
    <source>
        <dbReference type="EMBL" id="MCS5737336.1"/>
    </source>
</evidence>